<protein>
    <recommendedName>
        <fullName evidence="6">Transcriptional regulator</fullName>
    </recommendedName>
</protein>
<dbReference type="Pfam" id="PF09407">
    <property type="entry name" value="AbiEi_1"/>
    <property type="match status" value="1"/>
</dbReference>
<dbReference type="Proteomes" id="UP001165041">
    <property type="component" value="Unassembled WGS sequence"/>
</dbReference>
<dbReference type="EMBL" id="BSSA01000035">
    <property type="protein sequence ID" value="GLW74489.1"/>
    <property type="molecule type" value="Genomic_DNA"/>
</dbReference>
<sequence length="417" mass="44505">MDRSEQMVIIGGIAADQWGLVTTKQAAAQGVNGVQLMRLTEASLLERVGRGVYLVPAAGYPTHLEIKVAWLRLAPEKLAWQREAADPDSGVISHASACLLHELGDIPAGQVEITVPRRRVTREPDVRLPVAQLDPADITLVDGLPVTTPERTIVDLLRAHIDAGHIGGVIADADHRGLISVDVLADRVQPFAKFYGLTPSTDGSFLIDHLVAQAGTQLREDDAKRAAAAAYTYGAADTVRRLNLPAVIESTPTLSPAVRKLLDSSLAGRQAQLARMLAPLNEEANAAIARMVVSVAEQLRASNDEANAAIARMAMPAAEMQAAIARMLVPVAEQLRANNEEANAAIARMFAPVAEQLRASSFPAAVTPDRMLRAEVRAAAQDRPTTGTADPLPPALPSAPTRRPQRKGENEAEDQSN</sequence>
<gene>
    <name evidence="4" type="ORF">Kpho02_67870</name>
</gene>
<dbReference type="Pfam" id="PF13338">
    <property type="entry name" value="AbiEi_4"/>
    <property type="match status" value="1"/>
</dbReference>
<evidence type="ECO:0008006" key="6">
    <source>
        <dbReference type="Google" id="ProtNLM"/>
    </source>
</evidence>
<proteinExistence type="predicted"/>
<dbReference type="InterPro" id="IPR025159">
    <property type="entry name" value="AbiEi_N"/>
</dbReference>
<organism evidence="4 5">
    <name type="scientific">Kitasatospora phosalacinea</name>
    <dbReference type="NCBI Taxonomy" id="2065"/>
    <lineage>
        <taxon>Bacteria</taxon>
        <taxon>Bacillati</taxon>
        <taxon>Actinomycetota</taxon>
        <taxon>Actinomycetes</taxon>
        <taxon>Kitasatosporales</taxon>
        <taxon>Streptomycetaceae</taxon>
        <taxon>Kitasatospora</taxon>
    </lineage>
</organism>
<evidence type="ECO:0000313" key="4">
    <source>
        <dbReference type="EMBL" id="GLW74489.1"/>
    </source>
</evidence>
<dbReference type="RefSeq" id="WP_285740071.1">
    <property type="nucleotide sequence ID" value="NZ_BSSA01000035.1"/>
</dbReference>
<evidence type="ECO:0000256" key="1">
    <source>
        <dbReference type="SAM" id="MobiDB-lite"/>
    </source>
</evidence>
<reference evidence="4" key="1">
    <citation type="submission" date="2023-02" db="EMBL/GenBank/DDBJ databases">
        <title>Kitasatospora phosalacinea NBRC 14627.</title>
        <authorList>
            <person name="Ichikawa N."/>
            <person name="Sato H."/>
            <person name="Tonouchi N."/>
        </authorList>
    </citation>
    <scope>NUCLEOTIDE SEQUENCE</scope>
    <source>
        <strain evidence="4">NBRC 14627</strain>
    </source>
</reference>
<accession>A0A9W6QE48</accession>
<evidence type="ECO:0000259" key="2">
    <source>
        <dbReference type="Pfam" id="PF09407"/>
    </source>
</evidence>
<dbReference type="InterPro" id="IPR018547">
    <property type="entry name" value="AbiEi_C"/>
</dbReference>
<feature type="domain" description="AbiEi antitoxin C-terminal" evidence="2">
    <location>
        <begin position="94"/>
        <end position="169"/>
    </location>
</feature>
<comment type="caution">
    <text evidence="4">The sequence shown here is derived from an EMBL/GenBank/DDBJ whole genome shotgun (WGS) entry which is preliminary data.</text>
</comment>
<evidence type="ECO:0000259" key="3">
    <source>
        <dbReference type="Pfam" id="PF13338"/>
    </source>
</evidence>
<name>A0A9W6QE48_9ACTN</name>
<feature type="domain" description="AbiEi antitoxin N-terminal" evidence="3">
    <location>
        <begin position="14"/>
        <end position="56"/>
    </location>
</feature>
<dbReference type="AlphaFoldDB" id="A0A9W6QE48"/>
<evidence type="ECO:0000313" key="5">
    <source>
        <dbReference type="Proteomes" id="UP001165041"/>
    </source>
</evidence>
<feature type="region of interest" description="Disordered" evidence="1">
    <location>
        <begin position="376"/>
        <end position="417"/>
    </location>
</feature>